<reference evidence="1" key="1">
    <citation type="submission" date="2020-09" db="EMBL/GenBank/DDBJ databases">
        <title>Comparative genome analyses of four rice-infecting Rhizoctonia solani isolates reveal extensive enrichment of homogalacturonan modification genes.</title>
        <authorList>
            <person name="Lee D.-Y."/>
            <person name="Jeon J."/>
            <person name="Kim K.-T."/>
            <person name="Cheong K."/>
            <person name="Song H."/>
            <person name="Choi G."/>
            <person name="Ko J."/>
            <person name="Opiyo S.O."/>
            <person name="Zuo S."/>
            <person name="Madhav S."/>
            <person name="Lee Y.-H."/>
            <person name="Wang G.-L."/>
        </authorList>
    </citation>
    <scope>NUCLEOTIDE SEQUENCE</scope>
    <source>
        <strain evidence="1">AG1-IA B2</strain>
    </source>
</reference>
<evidence type="ECO:0000313" key="2">
    <source>
        <dbReference type="Proteomes" id="UP000614334"/>
    </source>
</evidence>
<dbReference type="EMBL" id="JACYCF010000034">
    <property type="protein sequence ID" value="KAF8748763.1"/>
    <property type="molecule type" value="Genomic_DNA"/>
</dbReference>
<evidence type="ECO:0000313" key="1">
    <source>
        <dbReference type="EMBL" id="KAF8748763.1"/>
    </source>
</evidence>
<accession>A0A8H7I4J6</accession>
<organism evidence="1 2">
    <name type="scientific">Rhizoctonia solani</name>
    <dbReference type="NCBI Taxonomy" id="456999"/>
    <lineage>
        <taxon>Eukaryota</taxon>
        <taxon>Fungi</taxon>
        <taxon>Dikarya</taxon>
        <taxon>Basidiomycota</taxon>
        <taxon>Agaricomycotina</taxon>
        <taxon>Agaricomycetes</taxon>
        <taxon>Cantharellales</taxon>
        <taxon>Ceratobasidiaceae</taxon>
        <taxon>Rhizoctonia</taxon>
    </lineage>
</organism>
<sequence length="186" mass="20917">MFKFPVGIQDKRMTTVTTSNETGTEKRHTLGPGKSAYIYKRTYELNLRAWWAADVSGAERVVTQDATTDNTHEGAVKSTITGDDEIFFEPLSGKRLSPYLRRTRSGTTVRTAGRTESDSATFIIRQKHKSLELGRERKLGGSRDDVIREMLKYKDPSFEFTIVPTFSIEVAFLGLTKFGIAYPPPV</sequence>
<comment type="caution">
    <text evidence="1">The sequence shown here is derived from an EMBL/GenBank/DDBJ whole genome shotgun (WGS) entry which is preliminary data.</text>
</comment>
<proteinExistence type="predicted"/>
<protein>
    <submittedName>
        <fullName evidence="1">Uncharacterized protein</fullName>
    </submittedName>
</protein>
<name>A0A8H7I4J6_9AGAM</name>
<gene>
    <name evidence="1" type="ORF">RHS01_10565</name>
</gene>
<dbReference type="Proteomes" id="UP000614334">
    <property type="component" value="Unassembled WGS sequence"/>
</dbReference>
<dbReference type="AlphaFoldDB" id="A0A8H7I4J6"/>